<reference evidence="2 3" key="1">
    <citation type="submission" date="2021-01" db="EMBL/GenBank/DDBJ databases">
        <title>Whole genome shotgun sequence of Asanoa siamensis NBRC 107932.</title>
        <authorList>
            <person name="Komaki H."/>
            <person name="Tamura T."/>
        </authorList>
    </citation>
    <scope>NUCLEOTIDE SEQUENCE [LARGE SCALE GENOMIC DNA]</scope>
    <source>
        <strain evidence="2 3">NBRC 107932</strain>
    </source>
</reference>
<evidence type="ECO:0000256" key="1">
    <source>
        <dbReference type="SAM" id="MobiDB-lite"/>
    </source>
</evidence>
<keyword evidence="3" id="KW-1185">Reference proteome</keyword>
<evidence type="ECO:0000313" key="3">
    <source>
        <dbReference type="Proteomes" id="UP000604117"/>
    </source>
</evidence>
<feature type="region of interest" description="Disordered" evidence="1">
    <location>
        <begin position="44"/>
        <end position="70"/>
    </location>
</feature>
<name>A0ABQ4D2A6_9ACTN</name>
<comment type="caution">
    <text evidence="2">The sequence shown here is derived from an EMBL/GenBank/DDBJ whole genome shotgun (WGS) entry which is preliminary data.</text>
</comment>
<organism evidence="2 3">
    <name type="scientific">Asanoa siamensis</name>
    <dbReference type="NCBI Taxonomy" id="926357"/>
    <lineage>
        <taxon>Bacteria</taxon>
        <taxon>Bacillati</taxon>
        <taxon>Actinomycetota</taxon>
        <taxon>Actinomycetes</taxon>
        <taxon>Micromonosporales</taxon>
        <taxon>Micromonosporaceae</taxon>
        <taxon>Asanoa</taxon>
    </lineage>
</organism>
<dbReference type="EMBL" id="BONE01000097">
    <property type="protein sequence ID" value="GIF77635.1"/>
    <property type="molecule type" value="Genomic_DNA"/>
</dbReference>
<dbReference type="Proteomes" id="UP000604117">
    <property type="component" value="Unassembled WGS sequence"/>
</dbReference>
<accession>A0ABQ4D2A6</accession>
<gene>
    <name evidence="2" type="ORF">Asi02nite_71530</name>
</gene>
<proteinExistence type="predicted"/>
<protein>
    <submittedName>
        <fullName evidence="2">Uncharacterized protein</fullName>
    </submittedName>
</protein>
<sequence length="70" mass="7526">MQVCAPPRQSARRIGSKSVRISVADRDEPQKLVGWRTLPATHAGALRPRTSSRRQVYSYAPAGAPPGSVA</sequence>
<evidence type="ECO:0000313" key="2">
    <source>
        <dbReference type="EMBL" id="GIF77635.1"/>
    </source>
</evidence>